<accession>A0ABC9R9N7</accession>
<dbReference type="EMBL" id="AHEV01000003">
    <property type="protein sequence ID" value="EJR45442.1"/>
    <property type="molecule type" value="Genomic_DNA"/>
</dbReference>
<feature type="domain" description="Glycosyl transferase family 1" evidence="2">
    <location>
        <begin position="199"/>
        <end position="315"/>
    </location>
</feature>
<feature type="domain" description="Glycosyltransferase subfamily 4-like N-terminal" evidence="3">
    <location>
        <begin position="16"/>
        <end position="178"/>
    </location>
</feature>
<dbReference type="Gene3D" id="3.40.50.2000">
    <property type="entry name" value="Glycogen Phosphorylase B"/>
    <property type="match status" value="2"/>
</dbReference>
<organism evidence="4 5">
    <name type="scientific">Bacillus mycoides</name>
    <dbReference type="NCBI Taxonomy" id="1405"/>
    <lineage>
        <taxon>Bacteria</taxon>
        <taxon>Bacillati</taxon>
        <taxon>Bacillota</taxon>
        <taxon>Bacilli</taxon>
        <taxon>Bacillales</taxon>
        <taxon>Bacillaceae</taxon>
        <taxon>Bacillus</taxon>
        <taxon>Bacillus cereus group</taxon>
    </lineage>
</organism>
<dbReference type="PANTHER" id="PTHR12526">
    <property type="entry name" value="GLYCOSYLTRANSFERASE"/>
    <property type="match status" value="1"/>
</dbReference>
<sequence length="409" mass="46589">MMKKNVGLLISNLNAGGAERVVSRLSTILKEDYNIYVILFDASSINYEYSGRLIDMNVGANKGNAFSKISLLLNRVKTLRKIKKEEKLDLVISFLDSPNLVNILSKNKGCKTIVSVRNFLGKEKQTSRIAKISNIIMKHMYKQSDGVISVSRQITEFLIESYRVNKGKITTIYNPFDVKMIEKLSLEPIEEEYRDFMSSDKIFVSVGRQSYQKGFWHLLKAFKLVHDKDSEARLLIVGRDEGNSVENMITSLGLKESVLLTGYNQNPFKFIRNSKIYVLSSLFEGFPNALVEAMACGCPVIAADCQSGPREILISEPDLTSNINKVTYADYGVLIPELESKEDWDSSFYDKGDRILAMAMLDLINNQDKVNYYAEKSLQRSQDFTYARCRSEFNSFIDVYLKEEQLQVK</sequence>
<dbReference type="InterPro" id="IPR001296">
    <property type="entry name" value="Glyco_trans_1"/>
</dbReference>
<proteinExistence type="inferred from homology"/>
<evidence type="ECO:0000259" key="3">
    <source>
        <dbReference type="Pfam" id="PF13439"/>
    </source>
</evidence>
<comment type="similarity">
    <text evidence="1">Belongs to the glycosyltransferase group 1 family. Glycosyltransferase 4 subfamily.</text>
</comment>
<name>A0ABC9R9N7_BACMY</name>
<reference evidence="4 5" key="1">
    <citation type="submission" date="2012-04" db="EMBL/GenBank/DDBJ databases">
        <title>The Genome Sequence of Bacillus cereus VD078.</title>
        <authorList>
            <consortium name="The Broad Institute Genome Sequencing Platform"/>
            <consortium name="The Broad Institute Genome Sequencing Center for Infectious Disease"/>
            <person name="Feldgarden M."/>
            <person name="Van der Auwera G.A."/>
            <person name="Mahillon J."/>
            <person name="Duprez V."/>
            <person name="Timmery S."/>
            <person name="Mattelet C."/>
            <person name="Dierick K."/>
            <person name="Sun M."/>
            <person name="Yu Z."/>
            <person name="Zhu L."/>
            <person name="Hu X."/>
            <person name="Shank E.B."/>
            <person name="Swiecicka I."/>
            <person name="Hansen B.M."/>
            <person name="Andrup L."/>
            <person name="Young S.K."/>
            <person name="Zeng Q."/>
            <person name="Gargeya S."/>
            <person name="Fitzgerald M."/>
            <person name="Haas B."/>
            <person name="Abouelleil A."/>
            <person name="Alvarado L."/>
            <person name="Arachchi H.M."/>
            <person name="Berlin A."/>
            <person name="Chapman S.B."/>
            <person name="Goldberg J."/>
            <person name="Griggs A."/>
            <person name="Gujja S."/>
            <person name="Hansen M."/>
            <person name="Howarth C."/>
            <person name="Imamovic A."/>
            <person name="Larimer J."/>
            <person name="McCowen C."/>
            <person name="Montmayeur A."/>
            <person name="Murphy C."/>
            <person name="Neiman D."/>
            <person name="Pearson M."/>
            <person name="Priest M."/>
            <person name="Roberts A."/>
            <person name="Saif S."/>
            <person name="Shea T."/>
            <person name="Sisk P."/>
            <person name="Sykes S."/>
            <person name="Wortman J."/>
            <person name="Nusbaum C."/>
            <person name="Birren B."/>
        </authorList>
    </citation>
    <scope>NUCLEOTIDE SEQUENCE [LARGE SCALE GENOMIC DNA]</scope>
    <source>
        <strain evidence="4 5">VD078</strain>
    </source>
</reference>
<comment type="caution">
    <text evidence="4">The sequence shown here is derived from an EMBL/GenBank/DDBJ whole genome shotgun (WGS) entry which is preliminary data.</text>
</comment>
<dbReference type="Proteomes" id="UP000006976">
    <property type="component" value="Unassembled WGS sequence"/>
</dbReference>
<evidence type="ECO:0000313" key="4">
    <source>
        <dbReference type="EMBL" id="EJR45442.1"/>
    </source>
</evidence>
<dbReference type="PANTHER" id="PTHR12526:SF630">
    <property type="entry name" value="GLYCOSYLTRANSFERASE"/>
    <property type="match status" value="1"/>
</dbReference>
<dbReference type="SUPFAM" id="SSF53756">
    <property type="entry name" value="UDP-Glycosyltransferase/glycogen phosphorylase"/>
    <property type="match status" value="1"/>
</dbReference>
<dbReference type="Pfam" id="PF00534">
    <property type="entry name" value="Glycos_transf_1"/>
    <property type="match status" value="1"/>
</dbReference>
<evidence type="ECO:0000256" key="1">
    <source>
        <dbReference type="ARBA" id="ARBA00009481"/>
    </source>
</evidence>
<dbReference type="CDD" id="cd03811">
    <property type="entry name" value="GT4_GT28_WabH-like"/>
    <property type="match status" value="1"/>
</dbReference>
<dbReference type="AlphaFoldDB" id="A0ABC9R9N7"/>
<dbReference type="InterPro" id="IPR028098">
    <property type="entry name" value="Glyco_trans_4-like_N"/>
</dbReference>
<gene>
    <name evidence="4" type="ORF">III_00280</name>
</gene>
<dbReference type="Pfam" id="PF13439">
    <property type="entry name" value="Glyco_transf_4"/>
    <property type="match status" value="1"/>
</dbReference>
<evidence type="ECO:0000259" key="2">
    <source>
        <dbReference type="Pfam" id="PF00534"/>
    </source>
</evidence>
<evidence type="ECO:0008006" key="6">
    <source>
        <dbReference type="Google" id="ProtNLM"/>
    </source>
</evidence>
<evidence type="ECO:0000313" key="5">
    <source>
        <dbReference type="Proteomes" id="UP000006976"/>
    </source>
</evidence>
<protein>
    <recommendedName>
        <fullName evidence="6">Glycosyltransferase</fullName>
    </recommendedName>
</protein>